<keyword evidence="5" id="KW-1185">Reference proteome</keyword>
<dbReference type="SUPFAM" id="SSF74982">
    <property type="entry name" value="Small protein B (SmpB)"/>
    <property type="match status" value="1"/>
</dbReference>
<accession>A0A6M2BV66</accession>
<dbReference type="InterPro" id="IPR000037">
    <property type="entry name" value="SsrA-bd_prot"/>
</dbReference>
<protein>
    <recommendedName>
        <fullName evidence="3">SsrA-binding protein</fullName>
    </recommendedName>
    <alternativeName>
        <fullName evidence="3">Small protein B</fullName>
    </alternativeName>
</protein>
<comment type="caution">
    <text evidence="4">The sequence shown here is derived from an EMBL/GenBank/DDBJ whole genome shotgun (WGS) entry which is preliminary data.</text>
</comment>
<reference evidence="4 5" key="1">
    <citation type="journal article" date="2014" name="Int. J. Syst. Evol. Microbiol.">
        <title>Solimonas terrae sp. nov., isolated from soil.</title>
        <authorList>
            <person name="Kim S.J."/>
            <person name="Moon J.Y."/>
            <person name="Weon H.Y."/>
            <person name="Ahn J.H."/>
            <person name="Chen W.M."/>
            <person name="Kwon S.W."/>
        </authorList>
    </citation>
    <scope>NUCLEOTIDE SEQUENCE [LARGE SCALE GENOMIC DNA]</scope>
    <source>
        <strain evidence="4 5">KIS83-12</strain>
    </source>
</reference>
<dbReference type="AlphaFoldDB" id="A0A6M2BV66"/>
<evidence type="ECO:0000313" key="4">
    <source>
        <dbReference type="EMBL" id="NGY06284.1"/>
    </source>
</evidence>
<organism evidence="4 5">
    <name type="scientific">Solimonas terrae</name>
    <dbReference type="NCBI Taxonomy" id="1396819"/>
    <lineage>
        <taxon>Bacteria</taxon>
        <taxon>Pseudomonadati</taxon>
        <taxon>Pseudomonadota</taxon>
        <taxon>Gammaproteobacteria</taxon>
        <taxon>Nevskiales</taxon>
        <taxon>Nevskiaceae</taxon>
        <taxon>Solimonas</taxon>
    </lineage>
</organism>
<dbReference type="NCBIfam" id="NF003843">
    <property type="entry name" value="PRK05422.1"/>
    <property type="match status" value="1"/>
</dbReference>
<evidence type="ECO:0000313" key="5">
    <source>
        <dbReference type="Proteomes" id="UP000472676"/>
    </source>
</evidence>
<evidence type="ECO:0000256" key="3">
    <source>
        <dbReference type="HAMAP-Rule" id="MF_00023"/>
    </source>
</evidence>
<gene>
    <name evidence="3 4" type="primary">smpB</name>
    <name evidence="4" type="ORF">G7Y85_16045</name>
</gene>
<dbReference type="PANTHER" id="PTHR30308:SF2">
    <property type="entry name" value="SSRA-BINDING PROTEIN"/>
    <property type="match status" value="1"/>
</dbReference>
<dbReference type="Proteomes" id="UP000472676">
    <property type="component" value="Unassembled WGS sequence"/>
</dbReference>
<dbReference type="GO" id="GO:0003723">
    <property type="term" value="F:RNA binding"/>
    <property type="evidence" value="ECO:0007669"/>
    <property type="project" value="UniProtKB-UniRule"/>
</dbReference>
<dbReference type="Pfam" id="PF01668">
    <property type="entry name" value="SmpB"/>
    <property type="match status" value="1"/>
</dbReference>
<dbReference type="InterPro" id="IPR023620">
    <property type="entry name" value="SmpB"/>
</dbReference>
<dbReference type="EMBL" id="JAAMOW010000008">
    <property type="protein sequence ID" value="NGY06284.1"/>
    <property type="molecule type" value="Genomic_DNA"/>
</dbReference>
<comment type="function">
    <text evidence="3">Required for rescue of stalled ribosomes mediated by trans-translation. Binds to transfer-messenger RNA (tmRNA), required for stable association of tmRNA with ribosomes. tmRNA and SmpB together mimic tRNA shape, replacing the anticodon stem-loop with SmpB. tmRNA is encoded by the ssrA gene; the 2 termini fold to resemble tRNA(Ala) and it encodes a 'tag peptide', a short internal open reading frame. During trans-translation Ala-aminoacylated tmRNA acts like a tRNA, entering the A-site of stalled ribosomes, displacing the stalled mRNA. The ribosome then switches to translate the ORF on the tmRNA; the nascent peptide is terminated with the 'tag peptide' encoded by the tmRNA and targeted for degradation. The ribosome is freed to recommence translation, which seems to be the essential function of trans-translation.</text>
</comment>
<dbReference type="GO" id="GO:0070929">
    <property type="term" value="P:trans-translation"/>
    <property type="evidence" value="ECO:0007669"/>
    <property type="project" value="UniProtKB-UniRule"/>
</dbReference>
<dbReference type="PROSITE" id="PS01317">
    <property type="entry name" value="SSRP"/>
    <property type="match status" value="1"/>
</dbReference>
<evidence type="ECO:0000256" key="1">
    <source>
        <dbReference type="ARBA" id="ARBA00022490"/>
    </source>
</evidence>
<evidence type="ECO:0000256" key="2">
    <source>
        <dbReference type="ARBA" id="ARBA00022884"/>
    </source>
</evidence>
<dbReference type="Gene3D" id="2.40.280.10">
    <property type="match status" value="1"/>
</dbReference>
<dbReference type="GO" id="GO:0070930">
    <property type="term" value="P:trans-translation-dependent protein tagging"/>
    <property type="evidence" value="ECO:0007669"/>
    <property type="project" value="TreeGrafter"/>
</dbReference>
<proteinExistence type="inferred from homology"/>
<comment type="similarity">
    <text evidence="3">Belongs to the SmpB family.</text>
</comment>
<dbReference type="GO" id="GO:0005829">
    <property type="term" value="C:cytosol"/>
    <property type="evidence" value="ECO:0007669"/>
    <property type="project" value="TreeGrafter"/>
</dbReference>
<dbReference type="HAMAP" id="MF_00023">
    <property type="entry name" value="SmpB"/>
    <property type="match status" value="1"/>
</dbReference>
<comment type="subcellular location">
    <subcellularLocation>
        <location evidence="3">Cytoplasm</location>
    </subcellularLocation>
    <text evidence="3">The tmRNA-SmpB complex associates with stalled 70S ribosomes.</text>
</comment>
<dbReference type="NCBIfam" id="TIGR00086">
    <property type="entry name" value="smpB"/>
    <property type="match status" value="1"/>
</dbReference>
<sequence>MSKKETAAPDRVIAVNRRARFEYFIEERYEAGLVLKGWEVKSLRAGRAQIAEAYVVLKNREAWLIGAHFTPLKQTSTHEIADATRTRKLLLHERELATLIGKVERAGYTLIPLDLHWEKGRVKLEVGLAKGKKEHDKRADVKERDWQREKGRILRHNA</sequence>
<name>A0A6M2BV66_9GAMM</name>
<dbReference type="RefSeq" id="WP_166259735.1">
    <property type="nucleotide sequence ID" value="NZ_JAAMOW010000008.1"/>
</dbReference>
<keyword evidence="1 3" id="KW-0963">Cytoplasm</keyword>
<dbReference type="CDD" id="cd09294">
    <property type="entry name" value="SmpB"/>
    <property type="match status" value="1"/>
</dbReference>
<dbReference type="PANTHER" id="PTHR30308">
    <property type="entry name" value="TMRNA-BINDING COMPONENT OF TRANS-TRANSLATION TAGGING COMPLEX"/>
    <property type="match status" value="1"/>
</dbReference>
<dbReference type="InterPro" id="IPR020081">
    <property type="entry name" value="SsrA-bd_prot_CS"/>
</dbReference>
<keyword evidence="2 3" id="KW-0694">RNA-binding</keyword>